<dbReference type="PANTHER" id="PTHR10174">
    <property type="entry name" value="ALPHA-TOCOPHEROL TRANSFER PROTEIN-RELATED"/>
    <property type="match status" value="1"/>
</dbReference>
<dbReference type="Gene3D" id="3.40.525.10">
    <property type="entry name" value="CRAL-TRIO lipid binding domain"/>
    <property type="match status" value="1"/>
</dbReference>
<accession>A0A8J6HGX4</accession>
<feature type="domain" description="CRAL-TRIO" evidence="2">
    <location>
        <begin position="58"/>
        <end position="243"/>
    </location>
</feature>
<dbReference type="Pfam" id="PF00650">
    <property type="entry name" value="CRAL_TRIO"/>
    <property type="match status" value="1"/>
</dbReference>
<proteinExistence type="inferred from homology"/>
<comment type="similarity">
    <text evidence="1">Belongs to the MIF family.</text>
</comment>
<dbReference type="InterPro" id="IPR001251">
    <property type="entry name" value="CRAL-TRIO_dom"/>
</dbReference>
<organism evidence="3 4">
    <name type="scientific">Tenebrio molitor</name>
    <name type="common">Yellow mealworm beetle</name>
    <dbReference type="NCBI Taxonomy" id="7067"/>
    <lineage>
        <taxon>Eukaryota</taxon>
        <taxon>Metazoa</taxon>
        <taxon>Ecdysozoa</taxon>
        <taxon>Arthropoda</taxon>
        <taxon>Hexapoda</taxon>
        <taxon>Insecta</taxon>
        <taxon>Pterygota</taxon>
        <taxon>Neoptera</taxon>
        <taxon>Endopterygota</taxon>
        <taxon>Coleoptera</taxon>
        <taxon>Polyphaga</taxon>
        <taxon>Cucujiformia</taxon>
        <taxon>Tenebrionidae</taxon>
        <taxon>Tenebrio</taxon>
    </lineage>
</organism>
<evidence type="ECO:0000256" key="1">
    <source>
        <dbReference type="ARBA" id="ARBA00005851"/>
    </source>
</evidence>
<dbReference type="SUPFAM" id="SSF55331">
    <property type="entry name" value="Tautomerase/MIF"/>
    <property type="match status" value="1"/>
</dbReference>
<dbReference type="InterPro" id="IPR036273">
    <property type="entry name" value="CRAL/TRIO_N_dom_sf"/>
</dbReference>
<comment type="caution">
    <text evidence="3">The sequence shown here is derived from an EMBL/GenBank/DDBJ whole genome shotgun (WGS) entry which is preliminary data.</text>
</comment>
<dbReference type="GO" id="GO:0016020">
    <property type="term" value="C:membrane"/>
    <property type="evidence" value="ECO:0007669"/>
    <property type="project" value="TreeGrafter"/>
</dbReference>
<dbReference type="Pfam" id="PF01187">
    <property type="entry name" value="MIF"/>
    <property type="match status" value="1"/>
</dbReference>
<dbReference type="EMBL" id="JABDTM020024796">
    <property type="protein sequence ID" value="KAH0813941.1"/>
    <property type="molecule type" value="Genomic_DNA"/>
</dbReference>
<dbReference type="Gene3D" id="1.20.5.1200">
    <property type="entry name" value="Alpha-tocopherol transfer"/>
    <property type="match status" value="1"/>
</dbReference>
<dbReference type="InterPro" id="IPR014347">
    <property type="entry name" value="Tautomerase/MIF_sf"/>
</dbReference>
<dbReference type="InterPro" id="IPR001398">
    <property type="entry name" value="Macrophage_inhib_fac"/>
</dbReference>
<dbReference type="SUPFAM" id="SSF52087">
    <property type="entry name" value="CRAL/TRIO domain"/>
    <property type="match status" value="1"/>
</dbReference>
<dbReference type="Gene3D" id="3.30.429.10">
    <property type="entry name" value="Macrophage Migration Inhibitory Factor"/>
    <property type="match status" value="1"/>
</dbReference>
<dbReference type="CDD" id="cd00170">
    <property type="entry name" value="SEC14"/>
    <property type="match status" value="1"/>
</dbReference>
<gene>
    <name evidence="3" type="ORF">GEV33_008845</name>
</gene>
<dbReference type="SUPFAM" id="SSF46938">
    <property type="entry name" value="CRAL/TRIO N-terminal domain"/>
    <property type="match status" value="1"/>
</dbReference>
<evidence type="ECO:0000259" key="2">
    <source>
        <dbReference type="PROSITE" id="PS50191"/>
    </source>
</evidence>
<reference evidence="3" key="2">
    <citation type="submission" date="2021-08" db="EMBL/GenBank/DDBJ databases">
        <authorList>
            <person name="Eriksson T."/>
        </authorList>
    </citation>
    <scope>NUCLEOTIDE SEQUENCE</scope>
    <source>
        <strain evidence="3">Stoneville</strain>
        <tissue evidence="3">Whole head</tissue>
    </source>
</reference>
<evidence type="ECO:0000313" key="4">
    <source>
        <dbReference type="Proteomes" id="UP000719412"/>
    </source>
</evidence>
<dbReference type="Proteomes" id="UP000719412">
    <property type="component" value="Unassembled WGS sequence"/>
</dbReference>
<name>A0A8J6HGX4_TENMO</name>
<dbReference type="PRINTS" id="PR00180">
    <property type="entry name" value="CRETINALDHBP"/>
</dbReference>
<protein>
    <recommendedName>
        <fullName evidence="2">CRAL-TRIO domain-containing protein</fullName>
    </recommendedName>
</protein>
<dbReference type="InterPro" id="IPR036865">
    <property type="entry name" value="CRAL-TRIO_dom_sf"/>
</dbReference>
<dbReference type="GO" id="GO:1902936">
    <property type="term" value="F:phosphatidylinositol bisphosphate binding"/>
    <property type="evidence" value="ECO:0007669"/>
    <property type="project" value="TreeGrafter"/>
</dbReference>
<reference evidence="3" key="1">
    <citation type="journal article" date="2020" name="J Insects Food Feed">
        <title>The yellow mealworm (Tenebrio molitor) genome: a resource for the emerging insects as food and feed industry.</title>
        <authorList>
            <person name="Eriksson T."/>
            <person name="Andere A."/>
            <person name="Kelstrup H."/>
            <person name="Emery V."/>
            <person name="Picard C."/>
        </authorList>
    </citation>
    <scope>NUCLEOTIDE SEQUENCE</scope>
    <source>
        <strain evidence="3">Stoneville</strain>
        <tissue evidence="3">Whole head</tissue>
    </source>
</reference>
<evidence type="ECO:0000313" key="3">
    <source>
        <dbReference type="EMBL" id="KAH0813941.1"/>
    </source>
</evidence>
<sequence>MSIQMVDVETEYAKDKNLKREDVKILSKWMAKQPHLPKVPELHLVLFLQSCYYRIEPAKIAIDNFFTMRTLCPDLFGTPSVESLKEELSVGSINLLPKTTPEGYAVICMKLLDPAPEHYRHVNQINLLDLITMWNLHQKGTSNGVLALFDMKGISFGHLTRVNLVAMKKHLFYVQEATPVRIKELHCINVAPFTDKLVKMAKPFLKKELLDMLNFHESMETLYKYVPKEIMPKDYGGENPSLATLHEENTKNLLENMDLFKWIDTLKVDENKRPGKPKTTGDIFGLDGQDSGRFATKTLPNPIEIAGKTDKPTVIGGVNMSWGGTTEPAAQATLMSIGALGVDQNKKHSKALAEVVSKELGVPNSRMYIHFMNAPSSDVGYSGTTFQEILGS</sequence>
<dbReference type="PANTHER" id="PTHR10174:SF213">
    <property type="entry name" value="CRAL-TRIO DOMAIN-CONTAINING PROTEIN"/>
    <property type="match status" value="1"/>
</dbReference>
<keyword evidence="4" id="KW-1185">Reference proteome</keyword>
<dbReference type="AlphaFoldDB" id="A0A8J6HGX4"/>
<dbReference type="PROSITE" id="PS50191">
    <property type="entry name" value="CRAL_TRIO"/>
    <property type="match status" value="1"/>
</dbReference>
<dbReference type="SMART" id="SM00516">
    <property type="entry name" value="SEC14"/>
    <property type="match status" value="1"/>
</dbReference>